<sequence length="342" mass="37278">MSEPVSNAAIEDVLSSIRRLVSEDSRREELAPEPREVPKPPRLVLTPSLRVAESAAESTLSSAQDSPAPMRLGDSQRVSIAVNDGDLQDGDQELTQTQAADAPETIPEELVADFVSDDLPDSQMETEAAKPADDADDVPWADPENTLFSAAKVEVLTDPVLVPEHPPHDQDDVQDQVERHLDDAAHLHEAAGYDDTADADEPLSARIAALETAINQSDDHWEPDGDFGDDYAGTPTVTIEWQDHVDEELSDPLETDDTAAMAAIVPDPEAAPIADTESTEVDEDLDVLAGDDTFLDEESLRELVADIVRQELQGALGERITRNVRKLVRREIHRALVAQELD</sequence>
<evidence type="ECO:0000313" key="2">
    <source>
        <dbReference type="EMBL" id="WZK90612.1"/>
    </source>
</evidence>
<feature type="region of interest" description="Disordered" evidence="1">
    <location>
        <begin position="23"/>
        <end position="76"/>
    </location>
</feature>
<name>A0ABZ2XXD8_9RHOB</name>
<evidence type="ECO:0000313" key="3">
    <source>
        <dbReference type="Proteomes" id="UP001623232"/>
    </source>
</evidence>
<reference evidence="2 3" key="1">
    <citation type="submission" date="2023-04" db="EMBL/GenBank/DDBJ databases">
        <title>Complete genome sequence of Alisedimentitalea scapharcae.</title>
        <authorList>
            <person name="Rong J.-C."/>
            <person name="Yi M.-L."/>
            <person name="Zhao Q."/>
        </authorList>
    </citation>
    <scope>NUCLEOTIDE SEQUENCE [LARGE SCALE GENOMIC DNA]</scope>
    <source>
        <strain evidence="2 3">KCTC 42119</strain>
    </source>
</reference>
<keyword evidence="3" id="KW-1185">Reference proteome</keyword>
<feature type="compositionally biased region" description="Basic and acidic residues" evidence="1">
    <location>
        <begin position="23"/>
        <end position="39"/>
    </location>
</feature>
<gene>
    <name evidence="2" type="ORF">QEZ52_08725</name>
</gene>
<proteinExistence type="predicted"/>
<dbReference type="EMBL" id="CP123584">
    <property type="protein sequence ID" value="WZK90612.1"/>
    <property type="molecule type" value="Genomic_DNA"/>
</dbReference>
<dbReference type="RefSeq" id="WP_406649521.1">
    <property type="nucleotide sequence ID" value="NZ_CP123584.1"/>
</dbReference>
<evidence type="ECO:0000256" key="1">
    <source>
        <dbReference type="SAM" id="MobiDB-lite"/>
    </source>
</evidence>
<protein>
    <recommendedName>
        <fullName evidence="4">Glycerol-3-phosphate dehydrogenase</fullName>
    </recommendedName>
</protein>
<evidence type="ECO:0008006" key="4">
    <source>
        <dbReference type="Google" id="ProtNLM"/>
    </source>
</evidence>
<dbReference type="Proteomes" id="UP001623232">
    <property type="component" value="Chromosome"/>
</dbReference>
<feature type="compositionally biased region" description="Low complexity" evidence="1">
    <location>
        <begin position="52"/>
        <end position="63"/>
    </location>
</feature>
<accession>A0ABZ2XXD8</accession>
<organism evidence="2 3">
    <name type="scientific">Aliisedimentitalea scapharcae</name>
    <dbReference type="NCBI Taxonomy" id="1524259"/>
    <lineage>
        <taxon>Bacteria</taxon>
        <taxon>Pseudomonadati</taxon>
        <taxon>Pseudomonadota</taxon>
        <taxon>Alphaproteobacteria</taxon>
        <taxon>Rhodobacterales</taxon>
        <taxon>Roseobacteraceae</taxon>
        <taxon>Aliisedimentitalea</taxon>
    </lineage>
</organism>